<keyword evidence="8 12" id="KW-0333">Golgi apparatus</keyword>
<feature type="transmembrane region" description="Helical" evidence="12">
    <location>
        <begin position="33"/>
        <end position="51"/>
    </location>
</feature>
<evidence type="ECO:0000256" key="4">
    <source>
        <dbReference type="ARBA" id="ARBA00022679"/>
    </source>
</evidence>
<gene>
    <name evidence="13" type="ORF">chiPu_0019574</name>
</gene>
<evidence type="ECO:0000256" key="3">
    <source>
        <dbReference type="ARBA" id="ARBA00022676"/>
    </source>
</evidence>
<sequence length="414" mass="47745">MHVTQRKTALITFVLRLENSGEQRCRMRRHFRLLEKFALVCIGTLGLVYIFSHNSPSEPIDVVSREEGQPVSLPDLVAVRTEKPKHTPTCRENTSVSSLPTFAVQPQNVKDFLRYKHCRDFNLIQNVPRKCGGPENSHNVFLLLVIKSDPFNHDRRDMVRRTWGKERRFQGVQIKRVFITALSPNEHEQAKLNRVLELENRQHRDILQWDFLDTFFNLTLKQFKLLQWLDIYCPKAQFIFNGDDDVFANSDNMVEYLQGMEAGQKGGQHLYVGHLIAGVGPIRERWSKYYIPEVVTTSQSYPPYAGGGGILMSRHTASVIYSVAREIEVFPIDDVFLGMCLEKAGLAPKSHMGFRTAGVWVPSPKDDSFNPCYYRELLLVHRFRPYELLLMWEAVHNSSLRCARSPLRVALPQT</sequence>
<dbReference type="GO" id="GO:0000139">
    <property type="term" value="C:Golgi membrane"/>
    <property type="evidence" value="ECO:0007669"/>
    <property type="project" value="UniProtKB-SubCell"/>
</dbReference>
<dbReference type="OMA" id="VSYLQGH"/>
<dbReference type="GO" id="GO:0030311">
    <property type="term" value="P:poly-N-acetyllactosamine biosynthetic process"/>
    <property type="evidence" value="ECO:0007669"/>
    <property type="project" value="TreeGrafter"/>
</dbReference>
<evidence type="ECO:0000256" key="6">
    <source>
        <dbReference type="ARBA" id="ARBA00022968"/>
    </source>
</evidence>
<evidence type="ECO:0000256" key="2">
    <source>
        <dbReference type="ARBA" id="ARBA00008661"/>
    </source>
</evidence>
<dbReference type="GO" id="GO:0008499">
    <property type="term" value="F:N-acetyl-beta-D-glucosaminide beta-(1,3)-galactosyltransferase activity"/>
    <property type="evidence" value="ECO:0007669"/>
    <property type="project" value="UniProtKB-ARBA"/>
</dbReference>
<organism evidence="13 14">
    <name type="scientific">Chiloscyllium punctatum</name>
    <name type="common">Brownbanded bambooshark</name>
    <name type="synonym">Hemiscyllium punctatum</name>
    <dbReference type="NCBI Taxonomy" id="137246"/>
    <lineage>
        <taxon>Eukaryota</taxon>
        <taxon>Metazoa</taxon>
        <taxon>Chordata</taxon>
        <taxon>Craniata</taxon>
        <taxon>Vertebrata</taxon>
        <taxon>Chondrichthyes</taxon>
        <taxon>Elasmobranchii</taxon>
        <taxon>Galeomorphii</taxon>
        <taxon>Galeoidea</taxon>
        <taxon>Orectolobiformes</taxon>
        <taxon>Hemiscylliidae</taxon>
        <taxon>Chiloscyllium</taxon>
    </lineage>
</organism>
<dbReference type="OrthoDB" id="2139606at2759"/>
<evidence type="ECO:0000256" key="8">
    <source>
        <dbReference type="ARBA" id="ARBA00023034"/>
    </source>
</evidence>
<dbReference type="GO" id="GO:0016266">
    <property type="term" value="P:protein O-linked glycosylation via N-acetyl-galactosamine"/>
    <property type="evidence" value="ECO:0007669"/>
    <property type="project" value="UniProtKB-ARBA"/>
</dbReference>
<evidence type="ECO:0000313" key="14">
    <source>
        <dbReference type="Proteomes" id="UP000287033"/>
    </source>
</evidence>
<dbReference type="FunFam" id="3.90.550.50:FF:000009">
    <property type="entry name" value="Hexosyltransferase"/>
    <property type="match status" value="1"/>
</dbReference>
<keyword evidence="14" id="KW-1185">Reference proteome</keyword>
<comment type="pathway">
    <text evidence="11">Protein modification.</text>
</comment>
<evidence type="ECO:0000256" key="12">
    <source>
        <dbReference type="RuleBase" id="RU363063"/>
    </source>
</evidence>
<name>A0A401RSJ6_CHIPU</name>
<evidence type="ECO:0000256" key="10">
    <source>
        <dbReference type="ARBA" id="ARBA00023180"/>
    </source>
</evidence>
<comment type="similarity">
    <text evidence="2 12">Belongs to the glycosyltransferase 31 family.</text>
</comment>
<keyword evidence="9 12" id="KW-0472">Membrane</keyword>
<evidence type="ECO:0000256" key="5">
    <source>
        <dbReference type="ARBA" id="ARBA00022692"/>
    </source>
</evidence>
<dbReference type="STRING" id="137246.A0A401RSJ6"/>
<reference evidence="13 14" key="1">
    <citation type="journal article" date="2018" name="Nat. Ecol. Evol.">
        <title>Shark genomes provide insights into elasmobranch evolution and the origin of vertebrates.</title>
        <authorList>
            <person name="Hara Y"/>
            <person name="Yamaguchi K"/>
            <person name="Onimaru K"/>
            <person name="Kadota M"/>
            <person name="Koyanagi M"/>
            <person name="Keeley SD"/>
            <person name="Tatsumi K"/>
            <person name="Tanaka K"/>
            <person name="Motone F"/>
            <person name="Kageyama Y"/>
            <person name="Nozu R"/>
            <person name="Adachi N"/>
            <person name="Nishimura O"/>
            <person name="Nakagawa R"/>
            <person name="Tanegashima C"/>
            <person name="Kiyatake I"/>
            <person name="Matsumoto R"/>
            <person name="Murakumo K"/>
            <person name="Nishida K"/>
            <person name="Terakita A"/>
            <person name="Kuratani S"/>
            <person name="Sato K"/>
            <person name="Hyodo S Kuraku.S."/>
        </authorList>
    </citation>
    <scope>NUCLEOTIDE SEQUENCE [LARGE SCALE GENOMIC DNA]</scope>
</reference>
<dbReference type="Pfam" id="PF01762">
    <property type="entry name" value="Galactosyl_T"/>
    <property type="match status" value="1"/>
</dbReference>
<dbReference type="EC" id="2.4.1.-" evidence="12"/>
<evidence type="ECO:0000313" key="13">
    <source>
        <dbReference type="EMBL" id="GCC21107.1"/>
    </source>
</evidence>
<dbReference type="EMBL" id="BEZZ01002058">
    <property type="protein sequence ID" value="GCC21107.1"/>
    <property type="molecule type" value="Genomic_DNA"/>
</dbReference>
<comment type="caution">
    <text evidence="13">The sequence shown here is derived from an EMBL/GenBank/DDBJ whole genome shotgun (WGS) entry which is preliminary data.</text>
</comment>
<protein>
    <recommendedName>
        <fullName evidence="12">Hexosyltransferase</fullName>
        <ecNumber evidence="12">2.4.1.-</ecNumber>
    </recommendedName>
</protein>
<evidence type="ECO:0000256" key="1">
    <source>
        <dbReference type="ARBA" id="ARBA00004323"/>
    </source>
</evidence>
<keyword evidence="6 12" id="KW-0735">Signal-anchor</keyword>
<keyword evidence="4" id="KW-0808">Transferase</keyword>
<dbReference type="PANTHER" id="PTHR11214:SF23">
    <property type="entry name" value="N-ACETYLLACTOSAMINIDE BETA-1,3-N-ACETYLGLUCOSAMINYLTRANSFERASE 3"/>
    <property type="match status" value="1"/>
</dbReference>
<keyword evidence="7 12" id="KW-1133">Transmembrane helix</keyword>
<dbReference type="Gene3D" id="3.90.550.50">
    <property type="match status" value="1"/>
</dbReference>
<evidence type="ECO:0000256" key="11">
    <source>
        <dbReference type="ARBA" id="ARBA00043952"/>
    </source>
</evidence>
<keyword evidence="10" id="KW-0325">Glycoprotein</keyword>
<evidence type="ECO:0000256" key="9">
    <source>
        <dbReference type="ARBA" id="ARBA00023136"/>
    </source>
</evidence>
<comment type="subcellular location">
    <subcellularLocation>
        <location evidence="1 12">Golgi apparatus membrane</location>
        <topology evidence="1 12">Single-pass type II membrane protein</topology>
    </subcellularLocation>
</comment>
<accession>A0A401RSJ6</accession>
<keyword evidence="5 12" id="KW-0812">Transmembrane</keyword>
<evidence type="ECO:0000256" key="7">
    <source>
        <dbReference type="ARBA" id="ARBA00022989"/>
    </source>
</evidence>
<dbReference type="PANTHER" id="PTHR11214">
    <property type="entry name" value="BETA-1,3-N-ACETYLGLUCOSAMINYLTRANSFERASE"/>
    <property type="match status" value="1"/>
</dbReference>
<keyword evidence="3 12" id="KW-0328">Glycosyltransferase</keyword>
<dbReference type="AlphaFoldDB" id="A0A401RSJ6"/>
<dbReference type="InterPro" id="IPR002659">
    <property type="entry name" value="Glyco_trans_31"/>
</dbReference>
<proteinExistence type="inferred from homology"/>
<dbReference type="Proteomes" id="UP000287033">
    <property type="component" value="Unassembled WGS sequence"/>
</dbReference>